<reference evidence="8 9" key="1">
    <citation type="submission" date="2015-01" db="EMBL/GenBank/DDBJ databases">
        <title>The Genome Sequence of Exophiala spinifera CBS89968.</title>
        <authorList>
            <consortium name="The Broad Institute Genomics Platform"/>
            <person name="Cuomo C."/>
            <person name="de Hoog S."/>
            <person name="Gorbushina A."/>
            <person name="Stielow B."/>
            <person name="Teixiera M."/>
            <person name="Abouelleil A."/>
            <person name="Chapman S.B."/>
            <person name="Priest M."/>
            <person name="Young S.K."/>
            <person name="Wortman J."/>
            <person name="Nusbaum C."/>
            <person name="Birren B."/>
        </authorList>
    </citation>
    <scope>NUCLEOTIDE SEQUENCE [LARGE SCALE GENOMIC DNA]</scope>
    <source>
        <strain evidence="8 9">CBS 89968</strain>
    </source>
</reference>
<feature type="transmembrane region" description="Helical" evidence="7">
    <location>
        <begin position="210"/>
        <end position="232"/>
    </location>
</feature>
<dbReference type="Proteomes" id="UP000053328">
    <property type="component" value="Unassembled WGS sequence"/>
</dbReference>
<feature type="transmembrane region" description="Helical" evidence="7">
    <location>
        <begin position="157"/>
        <end position="179"/>
    </location>
</feature>
<name>A0A0D1YXY6_9EURO</name>
<feature type="transmembrane region" description="Helical" evidence="7">
    <location>
        <begin position="446"/>
        <end position="472"/>
    </location>
</feature>
<dbReference type="InterPro" id="IPR001958">
    <property type="entry name" value="Tet-R_TetA/multi-R_MdtG-like"/>
</dbReference>
<dbReference type="GO" id="GO:0022857">
    <property type="term" value="F:transmembrane transporter activity"/>
    <property type="evidence" value="ECO:0007669"/>
    <property type="project" value="InterPro"/>
</dbReference>
<dbReference type="HOGENOM" id="CLU_001265_54_5_1"/>
<evidence type="ECO:0000256" key="5">
    <source>
        <dbReference type="ARBA" id="ARBA00023136"/>
    </source>
</evidence>
<evidence type="ECO:0000256" key="3">
    <source>
        <dbReference type="ARBA" id="ARBA00022692"/>
    </source>
</evidence>
<feature type="transmembrane region" description="Helical" evidence="7">
    <location>
        <begin position="374"/>
        <end position="401"/>
    </location>
</feature>
<dbReference type="SUPFAM" id="SSF103473">
    <property type="entry name" value="MFS general substrate transporter"/>
    <property type="match status" value="1"/>
</dbReference>
<dbReference type="VEuPathDB" id="FungiDB:PV08_00716"/>
<evidence type="ECO:0000313" key="8">
    <source>
        <dbReference type="EMBL" id="KIW20141.1"/>
    </source>
</evidence>
<keyword evidence="9" id="KW-1185">Reference proteome</keyword>
<evidence type="ECO:0000256" key="2">
    <source>
        <dbReference type="ARBA" id="ARBA00022448"/>
    </source>
</evidence>
<protein>
    <recommendedName>
        <fullName evidence="10">Major facilitator superfamily (MFS) profile domain-containing protein</fullName>
    </recommendedName>
</protein>
<dbReference type="PANTHER" id="PTHR23504">
    <property type="entry name" value="MAJOR FACILITATOR SUPERFAMILY DOMAIN-CONTAINING PROTEIN 10"/>
    <property type="match status" value="1"/>
</dbReference>
<dbReference type="GeneID" id="27327799"/>
<keyword evidence="5 7" id="KW-0472">Membrane</keyword>
<feature type="transmembrane region" description="Helical" evidence="7">
    <location>
        <begin position="27"/>
        <end position="49"/>
    </location>
</feature>
<dbReference type="GO" id="GO:0016020">
    <property type="term" value="C:membrane"/>
    <property type="evidence" value="ECO:0007669"/>
    <property type="project" value="UniProtKB-SubCell"/>
</dbReference>
<feature type="region of interest" description="Disordered" evidence="6">
    <location>
        <begin position="276"/>
        <end position="315"/>
    </location>
</feature>
<keyword evidence="3 7" id="KW-0812">Transmembrane</keyword>
<dbReference type="PRINTS" id="PR01035">
    <property type="entry name" value="TCRTETA"/>
</dbReference>
<evidence type="ECO:0000256" key="6">
    <source>
        <dbReference type="SAM" id="MobiDB-lite"/>
    </source>
</evidence>
<evidence type="ECO:0008006" key="10">
    <source>
        <dbReference type="Google" id="ProtNLM"/>
    </source>
</evidence>
<feature type="transmembrane region" description="Helical" evidence="7">
    <location>
        <begin position="69"/>
        <end position="87"/>
    </location>
</feature>
<evidence type="ECO:0000256" key="4">
    <source>
        <dbReference type="ARBA" id="ARBA00022989"/>
    </source>
</evidence>
<organism evidence="8 9">
    <name type="scientific">Exophiala spinifera</name>
    <dbReference type="NCBI Taxonomy" id="91928"/>
    <lineage>
        <taxon>Eukaryota</taxon>
        <taxon>Fungi</taxon>
        <taxon>Dikarya</taxon>
        <taxon>Ascomycota</taxon>
        <taxon>Pezizomycotina</taxon>
        <taxon>Eurotiomycetes</taxon>
        <taxon>Chaetothyriomycetidae</taxon>
        <taxon>Chaetothyriales</taxon>
        <taxon>Herpotrichiellaceae</taxon>
        <taxon>Exophiala</taxon>
    </lineage>
</organism>
<dbReference type="Pfam" id="PF07690">
    <property type="entry name" value="MFS_1"/>
    <property type="match status" value="1"/>
</dbReference>
<dbReference type="InterPro" id="IPR011701">
    <property type="entry name" value="MFS"/>
</dbReference>
<dbReference type="OrthoDB" id="10262656at2759"/>
<dbReference type="Gene3D" id="1.20.1250.20">
    <property type="entry name" value="MFS general substrate transporter like domains"/>
    <property type="match status" value="1"/>
</dbReference>
<evidence type="ECO:0000313" key="9">
    <source>
        <dbReference type="Proteomes" id="UP000053328"/>
    </source>
</evidence>
<evidence type="ECO:0000256" key="1">
    <source>
        <dbReference type="ARBA" id="ARBA00004141"/>
    </source>
</evidence>
<comment type="subcellular location">
    <subcellularLocation>
        <location evidence="1">Membrane</location>
        <topology evidence="1">Multi-pass membrane protein</topology>
    </subcellularLocation>
</comment>
<dbReference type="STRING" id="91928.A0A0D1YXY6"/>
<feature type="transmembrane region" description="Helical" evidence="7">
    <location>
        <begin position="520"/>
        <end position="538"/>
    </location>
</feature>
<feature type="transmembrane region" description="Helical" evidence="7">
    <location>
        <begin position="125"/>
        <end position="145"/>
    </location>
</feature>
<evidence type="ECO:0000256" key="7">
    <source>
        <dbReference type="SAM" id="Phobius"/>
    </source>
</evidence>
<dbReference type="AlphaFoldDB" id="A0A0D1YXY6"/>
<dbReference type="InterPro" id="IPR036259">
    <property type="entry name" value="MFS_trans_sf"/>
</dbReference>
<gene>
    <name evidence="8" type="ORF">PV08_00716</name>
</gene>
<dbReference type="PANTHER" id="PTHR23504:SF16">
    <property type="entry name" value="TRANSPORTER, PUTATIVE (AFU_ORTHOLOGUE AFUA_1G13970)-RELATED"/>
    <property type="match status" value="1"/>
</dbReference>
<keyword evidence="2" id="KW-0813">Transport</keyword>
<proteinExistence type="predicted"/>
<dbReference type="EMBL" id="KN847492">
    <property type="protein sequence ID" value="KIW20141.1"/>
    <property type="molecule type" value="Genomic_DNA"/>
</dbReference>
<feature type="transmembrane region" description="Helical" evidence="7">
    <location>
        <begin position="99"/>
        <end position="119"/>
    </location>
</feature>
<dbReference type="RefSeq" id="XP_016240357.1">
    <property type="nucleotide sequence ID" value="XM_016375081.1"/>
</dbReference>
<feature type="transmembrane region" description="Helical" evidence="7">
    <location>
        <begin position="421"/>
        <end position="440"/>
    </location>
</feature>
<sequence>MAGDTERHVQRPAGPPSWSSIPNKFQIFLVFSVRFVDFFQQAALQAYMFHQLKSFKPDAPDSEISFEAGVLQGVFTAAQVFTGVLWGRVADSPAFGRKTVLLFGLIGQGISCIGVAFSRSFGAAAVWRCLGGAVNATVGGARTTLAECTEKKYHSRTFLVLSLAWNVANIFGPLVGGLMSDPVYNYPGLFGEDSTFGGSDGVPWLNKFPYAAPNLCCAFVLFADAVLIYLSLRETLAAKRFSRDRGIEIAENLRYRLNRIVFQRFGYTAIGQQIEGPDTLDDENMPSSTPLTPLPPKEVDNISSSSSSKEPPRPSEAYRLAPPFYHALTPNVLMVLSTVGIMDFQMGGFAQLWTVFLSSARRTDEERATVRLPFYFTGGLQFSLPTIGLAMSILGFVGIFLQLTLYPSVNARFGLLRSFRWSLLVFPIAYALAPYLSLLINHSVVLWFAIVIVVLLQVGARTFAIPGSVLLINNSSPGPQLLGTIHGMGAATSSLFRTIGPIVAGHWYGSGLEMGVVGWAWWWLAFVSLLGVIPSLWAKDGK</sequence>
<accession>A0A0D1YXY6</accession>
<keyword evidence="4 7" id="KW-1133">Transmembrane helix</keyword>